<comment type="caution">
    <text evidence="1">The sequence shown here is derived from an EMBL/GenBank/DDBJ whole genome shotgun (WGS) entry which is preliminary data.</text>
</comment>
<evidence type="ECO:0000313" key="1">
    <source>
        <dbReference type="EMBL" id="MET3748993.1"/>
    </source>
</evidence>
<dbReference type="RefSeq" id="WP_257463740.1">
    <property type="nucleotide sequence ID" value="NZ_BAABXP010000002.1"/>
</dbReference>
<name>A0ABV2M0P1_9FIRM</name>
<sequence>MAADTENKTTMSHCTAAPAELPENCLEKIRDFERELNKQGYWNIALVAYQIKE</sequence>
<accession>A0ABV2M0P1</accession>
<organism evidence="1 2">
    <name type="scientific">Blautia caecimuris</name>
    <dbReference type="NCBI Taxonomy" id="1796615"/>
    <lineage>
        <taxon>Bacteria</taxon>
        <taxon>Bacillati</taxon>
        <taxon>Bacillota</taxon>
        <taxon>Clostridia</taxon>
        <taxon>Lachnospirales</taxon>
        <taxon>Lachnospiraceae</taxon>
        <taxon>Blautia</taxon>
    </lineage>
</organism>
<protein>
    <submittedName>
        <fullName evidence="1">Phosphohistidine phosphatase SixA</fullName>
    </submittedName>
</protein>
<dbReference type="Proteomes" id="UP001549106">
    <property type="component" value="Unassembled WGS sequence"/>
</dbReference>
<gene>
    <name evidence="1" type="ORF">ABID24_000209</name>
</gene>
<dbReference type="EMBL" id="JBEPMJ010000001">
    <property type="protein sequence ID" value="MET3748993.1"/>
    <property type="molecule type" value="Genomic_DNA"/>
</dbReference>
<proteinExistence type="predicted"/>
<keyword evidence="2" id="KW-1185">Reference proteome</keyword>
<reference evidence="1 2" key="1">
    <citation type="submission" date="2024-06" db="EMBL/GenBank/DDBJ databases">
        <title>Genomic Encyclopedia of Type Strains, Phase IV (KMG-IV): sequencing the most valuable type-strain genomes for metagenomic binning, comparative biology and taxonomic classification.</title>
        <authorList>
            <person name="Goeker M."/>
        </authorList>
    </citation>
    <scope>NUCLEOTIDE SEQUENCE [LARGE SCALE GENOMIC DNA]</scope>
    <source>
        <strain evidence="1 2">DSM 29492</strain>
    </source>
</reference>
<evidence type="ECO:0000313" key="2">
    <source>
        <dbReference type="Proteomes" id="UP001549106"/>
    </source>
</evidence>